<evidence type="ECO:0000313" key="2">
    <source>
        <dbReference type="Proteomes" id="UP000507470"/>
    </source>
</evidence>
<reference evidence="1 2" key="1">
    <citation type="submission" date="2020-06" db="EMBL/GenBank/DDBJ databases">
        <authorList>
            <person name="Li R."/>
            <person name="Bekaert M."/>
        </authorList>
    </citation>
    <scope>NUCLEOTIDE SEQUENCE [LARGE SCALE GENOMIC DNA]</scope>
    <source>
        <strain evidence="2">wild</strain>
    </source>
</reference>
<dbReference type="PANTHER" id="PTHR33395:SF22">
    <property type="entry name" value="REVERSE TRANSCRIPTASE DOMAIN-CONTAINING PROTEIN"/>
    <property type="match status" value="1"/>
</dbReference>
<organism evidence="1 2">
    <name type="scientific">Mytilus coruscus</name>
    <name type="common">Sea mussel</name>
    <dbReference type="NCBI Taxonomy" id="42192"/>
    <lineage>
        <taxon>Eukaryota</taxon>
        <taxon>Metazoa</taxon>
        <taxon>Spiralia</taxon>
        <taxon>Lophotrochozoa</taxon>
        <taxon>Mollusca</taxon>
        <taxon>Bivalvia</taxon>
        <taxon>Autobranchia</taxon>
        <taxon>Pteriomorphia</taxon>
        <taxon>Mytilida</taxon>
        <taxon>Mytiloidea</taxon>
        <taxon>Mytilidae</taxon>
        <taxon>Mytilinae</taxon>
        <taxon>Mytilus</taxon>
    </lineage>
</organism>
<name>A0A6J8B3B2_MYTCO</name>
<gene>
    <name evidence="1" type="ORF">MCOR_14546</name>
</gene>
<sequence length="251" mass="28903">MNVNWEESLAYKIQKICAKQHAKSGVSELRVKRDDQNVVARTYTEKAEVLAECVTSAFTAKDKDDNDDAFIENIPYVEESNNENNFKTKEISKLLKNLNTSKSIGPVKVHPKVLLELADIIDAPLCMIFNSPFKAGNIYRRRRRLVSTKITSWKERRYKMSTYDGSEITLETVQSEKDVRVRIDFKLRLDKHIQARINKGNQLVGNTRRTFNINSLYAPTNSWPHKKNNVIEKLLLTSKLVALFIKISLKS</sequence>
<keyword evidence="2" id="KW-1185">Reference proteome</keyword>
<dbReference type="AlphaFoldDB" id="A0A6J8B3B2"/>
<dbReference type="EMBL" id="CACVKT020002563">
    <property type="protein sequence ID" value="CAC5378335.1"/>
    <property type="molecule type" value="Genomic_DNA"/>
</dbReference>
<accession>A0A6J8B3B2</accession>
<dbReference type="Proteomes" id="UP000507470">
    <property type="component" value="Unassembled WGS sequence"/>
</dbReference>
<evidence type="ECO:0000313" key="1">
    <source>
        <dbReference type="EMBL" id="CAC5378335.1"/>
    </source>
</evidence>
<proteinExistence type="predicted"/>
<protein>
    <submittedName>
        <fullName evidence="1">Uncharacterized protein</fullName>
    </submittedName>
</protein>
<dbReference type="PANTHER" id="PTHR33395">
    <property type="entry name" value="TRANSCRIPTASE, PUTATIVE-RELATED-RELATED"/>
    <property type="match status" value="1"/>
</dbReference>